<accession>E4USN2</accession>
<dbReference type="RefSeq" id="XP_003173377.1">
    <property type="nucleotide sequence ID" value="XM_003173329.1"/>
</dbReference>
<dbReference type="Proteomes" id="UP000002669">
    <property type="component" value="Unassembled WGS sequence"/>
</dbReference>
<gene>
    <name evidence="1" type="ORF">MGYG_03551</name>
</gene>
<sequence>MQDVQYKGADTMIPPAYSICMINLPYKLDSQTIIRVKNTWYLDKFENQPSSKVLRKLHFRVDPHWGNWMIEEKCRNAWVLLYFSAYSSVDDSYS</sequence>
<dbReference type="VEuPathDB" id="FungiDB:MGYG_03551"/>
<protein>
    <submittedName>
        <fullName evidence="1">Uncharacterized protein</fullName>
    </submittedName>
</protein>
<name>E4USN2_ARTGP</name>
<proteinExistence type="predicted"/>
<evidence type="ECO:0000313" key="1">
    <source>
        <dbReference type="EMBL" id="EFR00547.1"/>
    </source>
</evidence>
<dbReference type="GeneID" id="10028656"/>
<dbReference type="AlphaFoldDB" id="E4USN2"/>
<dbReference type="EMBL" id="DS989824">
    <property type="protein sequence ID" value="EFR00547.1"/>
    <property type="molecule type" value="Genomic_DNA"/>
</dbReference>
<keyword evidence="2" id="KW-1185">Reference proteome</keyword>
<evidence type="ECO:0000313" key="2">
    <source>
        <dbReference type="Proteomes" id="UP000002669"/>
    </source>
</evidence>
<organism evidence="2">
    <name type="scientific">Arthroderma gypseum (strain ATCC MYA-4604 / CBS 118893)</name>
    <name type="common">Microsporum gypseum</name>
    <dbReference type="NCBI Taxonomy" id="535722"/>
    <lineage>
        <taxon>Eukaryota</taxon>
        <taxon>Fungi</taxon>
        <taxon>Dikarya</taxon>
        <taxon>Ascomycota</taxon>
        <taxon>Pezizomycotina</taxon>
        <taxon>Eurotiomycetes</taxon>
        <taxon>Eurotiomycetidae</taxon>
        <taxon>Onygenales</taxon>
        <taxon>Arthrodermataceae</taxon>
        <taxon>Nannizzia</taxon>
    </lineage>
</organism>
<dbReference type="InParanoid" id="E4USN2"/>
<dbReference type="HOGENOM" id="CLU_2385717_0_0_1"/>
<reference evidence="2" key="1">
    <citation type="journal article" date="2012" name="MBio">
        <title>Comparative genome analysis of Trichophyton rubrum and related dermatophytes reveals candidate genes involved in infection.</title>
        <authorList>
            <person name="Martinez D.A."/>
            <person name="Oliver B.G."/>
            <person name="Graeser Y."/>
            <person name="Goldberg J.M."/>
            <person name="Li W."/>
            <person name="Martinez-Rossi N.M."/>
            <person name="Monod M."/>
            <person name="Shelest E."/>
            <person name="Barton R.C."/>
            <person name="Birch E."/>
            <person name="Brakhage A.A."/>
            <person name="Chen Z."/>
            <person name="Gurr S.J."/>
            <person name="Heiman D."/>
            <person name="Heitman J."/>
            <person name="Kosti I."/>
            <person name="Rossi A."/>
            <person name="Saif S."/>
            <person name="Samalova M."/>
            <person name="Saunders C.W."/>
            <person name="Shea T."/>
            <person name="Summerbell R.C."/>
            <person name="Xu J."/>
            <person name="Young S."/>
            <person name="Zeng Q."/>
            <person name="Birren B.W."/>
            <person name="Cuomo C.A."/>
            <person name="White T.C."/>
        </authorList>
    </citation>
    <scope>NUCLEOTIDE SEQUENCE [LARGE SCALE GENOMIC DNA]</scope>
    <source>
        <strain evidence="2">ATCC MYA-4604 / CBS 118893</strain>
    </source>
</reference>